<evidence type="ECO:0000259" key="8">
    <source>
        <dbReference type="Pfam" id="PF00294"/>
    </source>
</evidence>
<proteinExistence type="inferred from homology"/>
<dbReference type="CDD" id="cd01164">
    <property type="entry name" value="FruK_PfkB_like"/>
    <property type="match status" value="1"/>
</dbReference>
<dbReference type="PIRSF" id="PIRSF000535">
    <property type="entry name" value="1PFK/6PFK/LacC"/>
    <property type="match status" value="1"/>
</dbReference>
<keyword evidence="4 9" id="KW-0418">Kinase</keyword>
<dbReference type="InterPro" id="IPR002173">
    <property type="entry name" value="Carboh/pur_kinase_PfkB_CS"/>
</dbReference>
<keyword evidence="5" id="KW-0067">ATP-binding</keyword>
<evidence type="ECO:0000313" key="10">
    <source>
        <dbReference type="Proteomes" id="UP001500784"/>
    </source>
</evidence>
<sequence length="353" mass="35290">MYAGKNRGAIVTLTANPSLDRTVELSGVLVRGAVQRAAGVHEEPGGKGVNVCRALAASGFPAVAVLPGDNADPVMQALRTTGIAHRNLPIGAPLRANLTLTETDGTTTKINLPGPELGAAVQESLLALAVDACGGPEGTDPASWLVLAGSLPPGVPADYYAVVAHALRARFEAAAPRLAIDSSGPPLLGALLHDAAPDLLKPNGEELAEVTGVATGDELEADPSLAAGAALTLVERGVGAVLATLGARGALLVTADGAWLATRPPVTPKSTVGAGDSSLAGYLLAHTEGRTPPECLRQAVAHGAAAASLPGTTVPSLAQTDPGAVTVTPLELHPVPASGTRRGPATPTPKEHH</sequence>
<feature type="domain" description="Carbohydrate kinase PfkB" evidence="8">
    <location>
        <begin position="17"/>
        <end position="315"/>
    </location>
</feature>
<evidence type="ECO:0000256" key="7">
    <source>
        <dbReference type="SAM" id="MobiDB-lite"/>
    </source>
</evidence>
<protein>
    <submittedName>
        <fullName evidence="9">Hexose kinase</fullName>
    </submittedName>
</protein>
<comment type="caution">
    <text evidence="9">The sequence shown here is derived from an EMBL/GenBank/DDBJ whole genome shotgun (WGS) entry which is preliminary data.</text>
</comment>
<keyword evidence="3" id="KW-0547">Nucleotide-binding</keyword>
<evidence type="ECO:0000256" key="5">
    <source>
        <dbReference type="ARBA" id="ARBA00022840"/>
    </source>
</evidence>
<dbReference type="RefSeq" id="WP_152224927.1">
    <property type="nucleotide sequence ID" value="NZ_BAAALV010000002.1"/>
</dbReference>
<evidence type="ECO:0000256" key="4">
    <source>
        <dbReference type="ARBA" id="ARBA00022777"/>
    </source>
</evidence>
<dbReference type="GO" id="GO:0016301">
    <property type="term" value="F:kinase activity"/>
    <property type="evidence" value="ECO:0007669"/>
    <property type="project" value="UniProtKB-KW"/>
</dbReference>
<dbReference type="EMBL" id="BAAALV010000002">
    <property type="protein sequence ID" value="GAA1905621.1"/>
    <property type="molecule type" value="Genomic_DNA"/>
</dbReference>
<keyword evidence="10" id="KW-1185">Reference proteome</keyword>
<feature type="region of interest" description="Disordered" evidence="7">
    <location>
        <begin position="330"/>
        <end position="353"/>
    </location>
</feature>
<gene>
    <name evidence="9" type="ORF">GCM10009688_07040</name>
</gene>
<evidence type="ECO:0000313" key="9">
    <source>
        <dbReference type="EMBL" id="GAA1905621.1"/>
    </source>
</evidence>
<evidence type="ECO:0000256" key="1">
    <source>
        <dbReference type="ARBA" id="ARBA00010688"/>
    </source>
</evidence>
<reference evidence="9 10" key="1">
    <citation type="journal article" date="2019" name="Int. J. Syst. Evol. Microbiol.">
        <title>The Global Catalogue of Microorganisms (GCM) 10K type strain sequencing project: providing services to taxonomists for standard genome sequencing and annotation.</title>
        <authorList>
            <consortium name="The Broad Institute Genomics Platform"/>
            <consortium name="The Broad Institute Genome Sequencing Center for Infectious Disease"/>
            <person name="Wu L."/>
            <person name="Ma J."/>
        </authorList>
    </citation>
    <scope>NUCLEOTIDE SEQUENCE [LARGE SCALE GENOMIC DNA]</scope>
    <source>
        <strain evidence="9 10">JCM 13316</strain>
    </source>
</reference>
<comment type="similarity">
    <text evidence="1">Belongs to the carbohydrate kinase PfkB family.</text>
</comment>
<name>A0ABN2NWK7_9MICC</name>
<evidence type="ECO:0000256" key="6">
    <source>
        <dbReference type="PIRNR" id="PIRNR000535"/>
    </source>
</evidence>
<dbReference type="Pfam" id="PF00294">
    <property type="entry name" value="PfkB"/>
    <property type="match status" value="1"/>
</dbReference>
<dbReference type="InterPro" id="IPR029056">
    <property type="entry name" value="Ribokinase-like"/>
</dbReference>
<dbReference type="InterPro" id="IPR011611">
    <property type="entry name" value="PfkB_dom"/>
</dbReference>
<dbReference type="NCBIfam" id="TIGR03168">
    <property type="entry name" value="1-PFK"/>
    <property type="match status" value="1"/>
</dbReference>
<dbReference type="Gene3D" id="3.40.1190.20">
    <property type="match status" value="1"/>
</dbReference>
<dbReference type="PANTHER" id="PTHR46566:SF5">
    <property type="entry name" value="1-PHOSPHOFRUCTOKINASE"/>
    <property type="match status" value="1"/>
</dbReference>
<keyword evidence="2 6" id="KW-0808">Transferase</keyword>
<dbReference type="PANTHER" id="PTHR46566">
    <property type="entry name" value="1-PHOSPHOFRUCTOKINASE-RELATED"/>
    <property type="match status" value="1"/>
</dbReference>
<evidence type="ECO:0000256" key="3">
    <source>
        <dbReference type="ARBA" id="ARBA00022741"/>
    </source>
</evidence>
<dbReference type="SUPFAM" id="SSF53613">
    <property type="entry name" value="Ribokinase-like"/>
    <property type="match status" value="1"/>
</dbReference>
<organism evidence="9 10">
    <name type="scientific">Arthrobacter gandavensis</name>
    <dbReference type="NCBI Taxonomy" id="169960"/>
    <lineage>
        <taxon>Bacteria</taxon>
        <taxon>Bacillati</taxon>
        <taxon>Actinomycetota</taxon>
        <taxon>Actinomycetes</taxon>
        <taxon>Micrococcales</taxon>
        <taxon>Micrococcaceae</taxon>
        <taxon>Arthrobacter</taxon>
    </lineage>
</organism>
<evidence type="ECO:0000256" key="2">
    <source>
        <dbReference type="ARBA" id="ARBA00022679"/>
    </source>
</evidence>
<dbReference type="InterPro" id="IPR017583">
    <property type="entry name" value="Tagatose/fructose_Pkinase"/>
</dbReference>
<dbReference type="PROSITE" id="PS00584">
    <property type="entry name" value="PFKB_KINASES_2"/>
    <property type="match status" value="1"/>
</dbReference>
<accession>A0ABN2NWK7</accession>
<dbReference type="Proteomes" id="UP001500784">
    <property type="component" value="Unassembled WGS sequence"/>
</dbReference>